<evidence type="ECO:0000256" key="1">
    <source>
        <dbReference type="SAM" id="Phobius"/>
    </source>
</evidence>
<dbReference type="Proteomes" id="UP000215137">
    <property type="component" value="Chromosome"/>
</dbReference>
<reference evidence="2 3" key="1">
    <citation type="submission" date="2017-08" db="EMBL/GenBank/DDBJ databases">
        <title>Complete Genome Sequence of Bacillus kochii Oregon-R-modENCODE STRAIN BDGP4, isolated from Drosophila melanogaster gut.</title>
        <authorList>
            <person name="Wan K.H."/>
            <person name="Yu C."/>
            <person name="Park S."/>
            <person name="Hammonds A.S."/>
            <person name="Booth B.W."/>
            <person name="Celniker S.E."/>
        </authorList>
    </citation>
    <scope>NUCLEOTIDE SEQUENCE [LARGE SCALE GENOMIC DNA]</scope>
    <source>
        <strain evidence="2 3">BDGP4</strain>
    </source>
</reference>
<feature type="transmembrane region" description="Helical" evidence="1">
    <location>
        <begin position="46"/>
        <end position="69"/>
    </location>
</feature>
<dbReference type="EMBL" id="CP022983">
    <property type="protein sequence ID" value="ASV68887.1"/>
    <property type="molecule type" value="Genomic_DNA"/>
</dbReference>
<sequence length="259" mass="30211">MNPFRGLLVKELKIMKSHFYGVILTVFFAVLIGLALTHYFKEGNILPAFLFFLFFAHILFYPIFILYSLNLETKTQGWLHNPNRGSYLLSSKLVAISIYFVMSIVITIFLAIGSYYYNPNVSFYDNIPVVLPLYLLLFITCLSFYFGLWFCFYWFVYYSLKNVPILGRVRSVSLFIIVVVQMFISGLIGESDWYKQLVHMSELDLNVDWLHFNFFVQSDGFTFNMADSTISIVEILLYLVTASLLFITSTWLLEKKVEV</sequence>
<keyword evidence="1" id="KW-0812">Transmembrane</keyword>
<name>A0A248TL09_9BACI</name>
<keyword evidence="1" id="KW-1133">Transmembrane helix</keyword>
<dbReference type="AlphaFoldDB" id="A0A248TL09"/>
<proteinExistence type="predicted"/>
<organism evidence="2 3">
    <name type="scientific">Cytobacillus kochii</name>
    <dbReference type="NCBI Taxonomy" id="859143"/>
    <lineage>
        <taxon>Bacteria</taxon>
        <taxon>Bacillati</taxon>
        <taxon>Bacillota</taxon>
        <taxon>Bacilli</taxon>
        <taxon>Bacillales</taxon>
        <taxon>Bacillaceae</taxon>
        <taxon>Cytobacillus</taxon>
    </lineage>
</organism>
<feature type="transmembrane region" description="Helical" evidence="1">
    <location>
        <begin position="93"/>
        <end position="117"/>
    </location>
</feature>
<dbReference type="OrthoDB" id="2962380at2"/>
<dbReference type="RefSeq" id="WP_095372453.1">
    <property type="nucleotide sequence ID" value="NZ_CP022983.1"/>
</dbReference>
<protein>
    <submittedName>
        <fullName evidence="2">Uncharacterized protein</fullName>
    </submittedName>
</protein>
<keyword evidence="3" id="KW-1185">Reference proteome</keyword>
<feature type="transmembrane region" description="Helical" evidence="1">
    <location>
        <begin position="235"/>
        <end position="253"/>
    </location>
</feature>
<feature type="transmembrane region" description="Helical" evidence="1">
    <location>
        <begin position="169"/>
        <end position="188"/>
    </location>
</feature>
<evidence type="ECO:0000313" key="2">
    <source>
        <dbReference type="EMBL" id="ASV68887.1"/>
    </source>
</evidence>
<dbReference type="KEGG" id="bko:CKF48_17270"/>
<accession>A0A248TL09</accession>
<feature type="transmembrane region" description="Helical" evidence="1">
    <location>
        <begin position="20"/>
        <end position="40"/>
    </location>
</feature>
<evidence type="ECO:0000313" key="3">
    <source>
        <dbReference type="Proteomes" id="UP000215137"/>
    </source>
</evidence>
<keyword evidence="1" id="KW-0472">Membrane</keyword>
<feature type="transmembrane region" description="Helical" evidence="1">
    <location>
        <begin position="129"/>
        <end position="157"/>
    </location>
</feature>
<gene>
    <name evidence="2" type="ORF">CKF48_17270</name>
</gene>